<sequence>MEQPNLNYIDQLAGDDAPFRQKLIDTIKSELPTEIDTYKSYLSANNYNATAGSVHKLKHKISVMGMEKSYYIAEEFEKNLKNNSLDLQADFEAILASMQNYIDGIQ</sequence>
<protein>
    <submittedName>
        <fullName evidence="3">Hpt domain-containing protein</fullName>
    </submittedName>
</protein>
<dbReference type="Pfam" id="PF01627">
    <property type="entry name" value="Hpt"/>
    <property type="match status" value="1"/>
</dbReference>
<evidence type="ECO:0000259" key="2">
    <source>
        <dbReference type="PROSITE" id="PS50894"/>
    </source>
</evidence>
<evidence type="ECO:0000313" key="4">
    <source>
        <dbReference type="Proteomes" id="UP000433945"/>
    </source>
</evidence>
<dbReference type="EMBL" id="WOWP01000033">
    <property type="protein sequence ID" value="MUV03971.1"/>
    <property type="molecule type" value="Genomic_DNA"/>
</dbReference>
<feature type="domain" description="HPt" evidence="2">
    <location>
        <begin position="16"/>
        <end position="106"/>
    </location>
</feature>
<dbReference type="GO" id="GO:0004672">
    <property type="term" value="F:protein kinase activity"/>
    <property type="evidence" value="ECO:0007669"/>
    <property type="project" value="UniProtKB-ARBA"/>
</dbReference>
<comment type="caution">
    <text evidence="3">The sequence shown here is derived from an EMBL/GenBank/DDBJ whole genome shotgun (WGS) entry which is preliminary data.</text>
</comment>
<keyword evidence="4" id="KW-1185">Reference proteome</keyword>
<accession>A0A6N8HBY4</accession>
<evidence type="ECO:0000313" key="3">
    <source>
        <dbReference type="EMBL" id="MUV03971.1"/>
    </source>
</evidence>
<dbReference type="InterPro" id="IPR008207">
    <property type="entry name" value="Sig_transdc_His_kin_Hpt_dom"/>
</dbReference>
<dbReference type="RefSeq" id="WP_157483208.1">
    <property type="nucleotide sequence ID" value="NZ_JAZDQD010000014.1"/>
</dbReference>
<dbReference type="OrthoDB" id="1441381at2"/>
<keyword evidence="1" id="KW-0597">Phosphoprotein</keyword>
<dbReference type="InterPro" id="IPR036641">
    <property type="entry name" value="HPT_dom_sf"/>
</dbReference>
<evidence type="ECO:0000256" key="1">
    <source>
        <dbReference type="PROSITE-ProRule" id="PRU00110"/>
    </source>
</evidence>
<organism evidence="3 4">
    <name type="scientific">Flavobacterium rakeshii</name>
    <dbReference type="NCBI Taxonomy" id="1038845"/>
    <lineage>
        <taxon>Bacteria</taxon>
        <taxon>Pseudomonadati</taxon>
        <taxon>Bacteroidota</taxon>
        <taxon>Flavobacteriia</taxon>
        <taxon>Flavobacteriales</taxon>
        <taxon>Flavobacteriaceae</taxon>
        <taxon>Flavobacterium</taxon>
    </lineage>
</organism>
<dbReference type="GO" id="GO:0000160">
    <property type="term" value="P:phosphorelay signal transduction system"/>
    <property type="evidence" value="ECO:0007669"/>
    <property type="project" value="InterPro"/>
</dbReference>
<dbReference type="Gene3D" id="1.20.120.160">
    <property type="entry name" value="HPT domain"/>
    <property type="match status" value="1"/>
</dbReference>
<dbReference type="AlphaFoldDB" id="A0A6N8HBY4"/>
<dbReference type="SUPFAM" id="SSF47226">
    <property type="entry name" value="Histidine-containing phosphotransfer domain, HPT domain"/>
    <property type="match status" value="1"/>
</dbReference>
<dbReference type="PROSITE" id="PS50894">
    <property type="entry name" value="HPT"/>
    <property type="match status" value="1"/>
</dbReference>
<name>A0A6N8HBY4_9FLAO</name>
<proteinExistence type="predicted"/>
<feature type="modified residue" description="Phosphohistidine" evidence="1">
    <location>
        <position position="55"/>
    </location>
</feature>
<gene>
    <name evidence="3" type="ORF">GN157_09650</name>
</gene>
<dbReference type="Proteomes" id="UP000433945">
    <property type="component" value="Unassembled WGS sequence"/>
</dbReference>
<reference evidence="3 4" key="1">
    <citation type="submission" date="2019-12" db="EMBL/GenBank/DDBJ databases">
        <authorList>
            <person name="Sun J.-Q."/>
        </authorList>
    </citation>
    <scope>NUCLEOTIDE SEQUENCE [LARGE SCALE GENOMIC DNA]</scope>
    <source>
        <strain evidence="3 4">JCM 17928</strain>
    </source>
</reference>